<dbReference type="RefSeq" id="WP_081141700.1">
    <property type="nucleotide sequence ID" value="NZ_MWUE01000033.1"/>
</dbReference>
<feature type="transmembrane region" description="Helical" evidence="7">
    <location>
        <begin position="336"/>
        <end position="356"/>
    </location>
</feature>
<dbReference type="OrthoDB" id="9814303at2"/>
<evidence type="ECO:0000256" key="4">
    <source>
        <dbReference type="ARBA" id="ARBA00022692"/>
    </source>
</evidence>
<dbReference type="GO" id="GO:0022857">
    <property type="term" value="F:transmembrane transporter activity"/>
    <property type="evidence" value="ECO:0007669"/>
    <property type="project" value="InterPro"/>
</dbReference>
<evidence type="ECO:0000256" key="5">
    <source>
        <dbReference type="ARBA" id="ARBA00022989"/>
    </source>
</evidence>
<dbReference type="PANTHER" id="PTHR23517">
    <property type="entry name" value="RESISTANCE PROTEIN MDTM, PUTATIVE-RELATED-RELATED"/>
    <property type="match status" value="1"/>
</dbReference>
<evidence type="ECO:0000256" key="7">
    <source>
        <dbReference type="SAM" id="Phobius"/>
    </source>
</evidence>
<keyword evidence="2" id="KW-0813">Transport</keyword>
<dbReference type="SUPFAM" id="SSF103473">
    <property type="entry name" value="MFS general substrate transporter"/>
    <property type="match status" value="1"/>
</dbReference>
<dbReference type="InterPro" id="IPR050171">
    <property type="entry name" value="MFS_Transporters"/>
</dbReference>
<reference evidence="9 10" key="1">
    <citation type="submission" date="2017-02" db="EMBL/GenBank/DDBJ databases">
        <title>Whole genome shotgun sequence of Pantoea agglomerans strain AS1 isolated from a cycad, Zamia floridana in Central Florida, USA.</title>
        <authorList>
            <person name="Lata P."/>
            <person name="Govindarajan S."/>
            <person name="Qi F."/>
            <person name="Li J.-L."/>
            <person name="Maurya S.K."/>
            <person name="Sahoo M.K."/>
        </authorList>
    </citation>
    <scope>NUCLEOTIDE SEQUENCE [LARGE SCALE GENOMIC DNA]</scope>
    <source>
        <strain evidence="9 10">AS1</strain>
    </source>
</reference>
<feature type="transmembrane region" description="Helical" evidence="7">
    <location>
        <begin position="167"/>
        <end position="186"/>
    </location>
</feature>
<sequence length="401" mass="41665">MKTESLSARYAFWISAAVVAHTLWTSAAPAMIYPLYAAQWHLSFTLVTVIFAVYPLTVVVTMLLFAGLSDRAGRKYVMLAGLLSSAAGVLMFAAADSLAVLLAGRVMMGIGVGLSAGPSAAALVDYAGQGGSARAGAVTLGAQSVGFAAALLLAGALVTWAPVPTRLSFYVLFALLIVLIVLCLFIPGDRPVGMPSRLLARPDVPVYLRHTFIYAALAVTGAYTHGVLISSVGAQIARSLIGSPSPWINSVALALFPVALGIAGSLARKIEARRSVITGSIVSATGMVSLCISVSEHSLFFFISASLISGAGYAFMTFGGLGLIAREARQSDRGSAMSMLFVFAYLFTGGLAVVLGKMATQLNLAVAVFTGALILIFICAVLIILGLFQLRSTNRLSAADI</sequence>
<feature type="transmembrane region" description="Helical" evidence="7">
    <location>
        <begin position="207"/>
        <end position="227"/>
    </location>
</feature>
<dbReference type="InterPro" id="IPR036259">
    <property type="entry name" value="MFS_trans_sf"/>
</dbReference>
<dbReference type="Gene3D" id="1.20.1250.20">
    <property type="entry name" value="MFS general substrate transporter like domains"/>
    <property type="match status" value="1"/>
</dbReference>
<dbReference type="InterPro" id="IPR011701">
    <property type="entry name" value="MFS"/>
</dbReference>
<dbReference type="GO" id="GO:0005886">
    <property type="term" value="C:plasma membrane"/>
    <property type="evidence" value="ECO:0007669"/>
    <property type="project" value="UniProtKB-SubCell"/>
</dbReference>
<feature type="transmembrane region" description="Helical" evidence="7">
    <location>
        <begin position="301"/>
        <end position="324"/>
    </location>
</feature>
<dbReference type="AlphaFoldDB" id="A0A1V9D9W6"/>
<comment type="caution">
    <text evidence="9">The sequence shown here is derived from an EMBL/GenBank/DDBJ whole genome shotgun (WGS) entry which is preliminary data.</text>
</comment>
<feature type="transmembrane region" description="Helical" evidence="7">
    <location>
        <begin position="276"/>
        <end position="295"/>
    </location>
</feature>
<feature type="domain" description="Major facilitator superfamily (MFS) profile" evidence="8">
    <location>
        <begin position="1"/>
        <end position="394"/>
    </location>
</feature>
<keyword evidence="6 7" id="KW-0472">Membrane</keyword>
<evidence type="ECO:0000256" key="3">
    <source>
        <dbReference type="ARBA" id="ARBA00022475"/>
    </source>
</evidence>
<evidence type="ECO:0000256" key="6">
    <source>
        <dbReference type="ARBA" id="ARBA00023136"/>
    </source>
</evidence>
<organism evidence="9 10">
    <name type="scientific">Pantoea latae</name>
    <dbReference type="NCBI Taxonomy" id="1964541"/>
    <lineage>
        <taxon>Bacteria</taxon>
        <taxon>Pseudomonadati</taxon>
        <taxon>Pseudomonadota</taxon>
        <taxon>Gammaproteobacteria</taxon>
        <taxon>Enterobacterales</taxon>
        <taxon>Erwiniaceae</taxon>
        <taxon>Pantoea</taxon>
    </lineage>
</organism>
<protein>
    <recommendedName>
        <fullName evidence="8">Major facilitator superfamily (MFS) profile domain-containing protein</fullName>
    </recommendedName>
</protein>
<evidence type="ECO:0000313" key="9">
    <source>
        <dbReference type="EMBL" id="OQP30565.1"/>
    </source>
</evidence>
<dbReference type="Pfam" id="PF07690">
    <property type="entry name" value="MFS_1"/>
    <property type="match status" value="1"/>
</dbReference>
<dbReference type="PANTHER" id="PTHR23517:SF13">
    <property type="entry name" value="MAJOR FACILITATOR SUPERFAMILY MFS_1"/>
    <property type="match status" value="1"/>
</dbReference>
<dbReference type="InterPro" id="IPR020846">
    <property type="entry name" value="MFS_dom"/>
</dbReference>
<keyword evidence="3" id="KW-1003">Cell membrane</keyword>
<evidence type="ECO:0000259" key="8">
    <source>
        <dbReference type="PROSITE" id="PS50850"/>
    </source>
</evidence>
<dbReference type="PROSITE" id="PS50850">
    <property type="entry name" value="MFS"/>
    <property type="match status" value="1"/>
</dbReference>
<feature type="transmembrane region" description="Helical" evidence="7">
    <location>
        <begin position="76"/>
        <end position="95"/>
    </location>
</feature>
<feature type="transmembrane region" description="Helical" evidence="7">
    <location>
        <begin position="247"/>
        <end position="267"/>
    </location>
</feature>
<feature type="transmembrane region" description="Helical" evidence="7">
    <location>
        <begin position="42"/>
        <end position="64"/>
    </location>
</feature>
<keyword evidence="5 7" id="KW-1133">Transmembrane helix</keyword>
<comment type="subcellular location">
    <subcellularLocation>
        <location evidence="1">Cell membrane</location>
        <topology evidence="1">Multi-pass membrane protein</topology>
    </subcellularLocation>
</comment>
<feature type="transmembrane region" description="Helical" evidence="7">
    <location>
        <begin position="140"/>
        <end position="161"/>
    </location>
</feature>
<proteinExistence type="predicted"/>
<name>A0A1V9D9W6_9GAMM</name>
<evidence type="ECO:0000256" key="1">
    <source>
        <dbReference type="ARBA" id="ARBA00004651"/>
    </source>
</evidence>
<dbReference type="Proteomes" id="UP000192769">
    <property type="component" value="Unassembled WGS sequence"/>
</dbReference>
<feature type="transmembrane region" description="Helical" evidence="7">
    <location>
        <begin position="107"/>
        <end position="128"/>
    </location>
</feature>
<accession>A0A1V9D9W6</accession>
<gene>
    <name evidence="9" type="ORF">B2J69_20195</name>
</gene>
<evidence type="ECO:0000313" key="10">
    <source>
        <dbReference type="Proteomes" id="UP000192769"/>
    </source>
</evidence>
<feature type="transmembrane region" description="Helical" evidence="7">
    <location>
        <begin position="362"/>
        <end position="388"/>
    </location>
</feature>
<evidence type="ECO:0000256" key="2">
    <source>
        <dbReference type="ARBA" id="ARBA00022448"/>
    </source>
</evidence>
<dbReference type="EMBL" id="MWUE01000033">
    <property type="protein sequence ID" value="OQP30565.1"/>
    <property type="molecule type" value="Genomic_DNA"/>
</dbReference>
<keyword evidence="4 7" id="KW-0812">Transmembrane</keyword>
<keyword evidence="10" id="KW-1185">Reference proteome</keyword>
<feature type="transmembrane region" description="Helical" evidence="7">
    <location>
        <begin position="12"/>
        <end position="36"/>
    </location>
</feature>